<accession>Q316M1</accession>
<dbReference type="CDD" id="cd17574">
    <property type="entry name" value="REC_OmpR"/>
    <property type="match status" value="1"/>
</dbReference>
<dbReference type="Gene3D" id="3.40.50.2300">
    <property type="match status" value="1"/>
</dbReference>
<dbReference type="AlphaFoldDB" id="Q316M1"/>
<dbReference type="GO" id="GO:0000160">
    <property type="term" value="P:phosphorelay signal transduction system"/>
    <property type="evidence" value="ECO:0007669"/>
    <property type="project" value="InterPro"/>
</dbReference>
<dbReference type="Proteomes" id="UP000002710">
    <property type="component" value="Chromosome"/>
</dbReference>
<name>Q316M1_OLEA2</name>
<dbReference type="InterPro" id="IPR011006">
    <property type="entry name" value="CheY-like_superfamily"/>
</dbReference>
<keyword evidence="1 2" id="KW-0597">Phosphoprotein</keyword>
<dbReference type="PANTHER" id="PTHR44591">
    <property type="entry name" value="STRESS RESPONSE REGULATOR PROTEIN 1"/>
    <property type="match status" value="1"/>
</dbReference>
<organism evidence="4 5">
    <name type="scientific">Oleidesulfovibrio alaskensis (strain ATCC BAA-1058 / DSM 17464 / G20)</name>
    <name type="common">Desulfovibrio alaskensis</name>
    <dbReference type="NCBI Taxonomy" id="207559"/>
    <lineage>
        <taxon>Bacteria</taxon>
        <taxon>Pseudomonadati</taxon>
        <taxon>Thermodesulfobacteriota</taxon>
        <taxon>Desulfovibrionia</taxon>
        <taxon>Desulfovibrionales</taxon>
        <taxon>Desulfovibrionaceae</taxon>
        <taxon>Oleidesulfovibrio</taxon>
    </lineage>
</organism>
<dbReference type="RefSeq" id="WP_011366466.1">
    <property type="nucleotide sequence ID" value="NC_007519.1"/>
</dbReference>
<proteinExistence type="predicted"/>
<sequence length="127" mass="13919">MTIHVLLVDDEVDFVQTLAERLRIRGMTVDTAHDGEHALQIVNDCGASVMVLDLRLPGMDGLEVLRHVRKQCPRMQVIMLTGHGGRKDEDSARVIGAYEYLNKPVDISQLSEVIAAAAEEAALQGAE</sequence>
<dbReference type="STRING" id="207559.Dde_0324"/>
<dbReference type="Pfam" id="PF00072">
    <property type="entry name" value="Response_reg"/>
    <property type="match status" value="1"/>
</dbReference>
<evidence type="ECO:0000313" key="5">
    <source>
        <dbReference type="Proteomes" id="UP000002710"/>
    </source>
</evidence>
<dbReference type="InterPro" id="IPR050595">
    <property type="entry name" value="Bact_response_regulator"/>
</dbReference>
<protein>
    <submittedName>
        <fullName evidence="4">Response regulator receiver protein</fullName>
    </submittedName>
</protein>
<dbReference type="PROSITE" id="PS50110">
    <property type="entry name" value="RESPONSE_REGULATORY"/>
    <property type="match status" value="1"/>
</dbReference>
<dbReference type="PANTHER" id="PTHR44591:SF3">
    <property type="entry name" value="RESPONSE REGULATORY DOMAIN-CONTAINING PROTEIN"/>
    <property type="match status" value="1"/>
</dbReference>
<gene>
    <name evidence="4" type="ordered locus">Dde_0324</name>
</gene>
<dbReference type="KEGG" id="dde:Dde_0324"/>
<dbReference type="eggNOG" id="COG0745">
    <property type="taxonomic scope" value="Bacteria"/>
</dbReference>
<dbReference type="HOGENOM" id="CLU_000445_69_8_7"/>
<evidence type="ECO:0000256" key="1">
    <source>
        <dbReference type="ARBA" id="ARBA00022553"/>
    </source>
</evidence>
<dbReference type="InterPro" id="IPR001789">
    <property type="entry name" value="Sig_transdc_resp-reg_receiver"/>
</dbReference>
<evidence type="ECO:0000259" key="3">
    <source>
        <dbReference type="PROSITE" id="PS50110"/>
    </source>
</evidence>
<keyword evidence="5" id="KW-1185">Reference proteome</keyword>
<dbReference type="SUPFAM" id="SSF52172">
    <property type="entry name" value="CheY-like"/>
    <property type="match status" value="1"/>
</dbReference>
<reference evidence="4 5" key="1">
    <citation type="journal article" date="2011" name="J. Bacteriol.">
        <title>Complete genome sequence and updated annotation of Desulfovibrio alaskensis G20.</title>
        <authorList>
            <person name="Hauser L.J."/>
            <person name="Land M.L."/>
            <person name="Brown S.D."/>
            <person name="Larimer F."/>
            <person name="Keller K.L."/>
            <person name="Rapp-Giles B.J."/>
            <person name="Price M.N."/>
            <person name="Lin M."/>
            <person name="Bruce D.C."/>
            <person name="Detter J.C."/>
            <person name="Tapia R."/>
            <person name="Han C.S."/>
            <person name="Goodwin L.A."/>
            <person name="Cheng J.F."/>
            <person name="Pitluck S."/>
            <person name="Copeland A."/>
            <person name="Lucas S."/>
            <person name="Nolan M."/>
            <person name="Lapidus A.L."/>
            <person name="Palumbo A.V."/>
            <person name="Wall J.D."/>
        </authorList>
    </citation>
    <scope>NUCLEOTIDE SEQUENCE [LARGE SCALE GENOMIC DNA]</scope>
    <source>
        <strain evidence="5">ATCC BAA 1058 / DSM 17464 / G20</strain>
    </source>
</reference>
<dbReference type="EMBL" id="CP000112">
    <property type="protein sequence ID" value="ABB37125.1"/>
    <property type="molecule type" value="Genomic_DNA"/>
</dbReference>
<feature type="modified residue" description="4-aspartylphosphate" evidence="2">
    <location>
        <position position="53"/>
    </location>
</feature>
<dbReference type="SMART" id="SM00448">
    <property type="entry name" value="REC"/>
    <property type="match status" value="1"/>
</dbReference>
<feature type="domain" description="Response regulatory" evidence="3">
    <location>
        <begin position="4"/>
        <end position="118"/>
    </location>
</feature>
<evidence type="ECO:0000256" key="2">
    <source>
        <dbReference type="PROSITE-ProRule" id="PRU00169"/>
    </source>
</evidence>
<evidence type="ECO:0000313" key="4">
    <source>
        <dbReference type="EMBL" id="ABB37125.1"/>
    </source>
</evidence>